<reference evidence="1 2" key="1">
    <citation type="journal article" date="2018" name="Sci. Rep.">
        <title>Genomic signatures of local adaptation to the degree of environmental predictability in rotifers.</title>
        <authorList>
            <person name="Franch-Gras L."/>
            <person name="Hahn C."/>
            <person name="Garcia-Roger E.M."/>
            <person name="Carmona M.J."/>
            <person name="Serra M."/>
            <person name="Gomez A."/>
        </authorList>
    </citation>
    <scope>NUCLEOTIDE SEQUENCE [LARGE SCALE GENOMIC DNA]</scope>
    <source>
        <strain evidence="1">HYR1</strain>
    </source>
</reference>
<dbReference type="AlphaFoldDB" id="A0A3M7R9R2"/>
<sequence>MKRNDTKYFLMLGTVQTAIDAAKNCLNREQDRLDGRSLWRPGRRPKIWTAKLAGQSIDASRNLRSKHISENNFLKKSYIF</sequence>
<dbReference type="Proteomes" id="UP000276133">
    <property type="component" value="Unassembled WGS sequence"/>
</dbReference>
<keyword evidence="2" id="KW-1185">Reference proteome</keyword>
<proteinExistence type="predicted"/>
<evidence type="ECO:0000313" key="1">
    <source>
        <dbReference type="EMBL" id="RNA20343.1"/>
    </source>
</evidence>
<dbReference type="EMBL" id="REGN01003874">
    <property type="protein sequence ID" value="RNA20343.1"/>
    <property type="molecule type" value="Genomic_DNA"/>
</dbReference>
<gene>
    <name evidence="1" type="ORF">BpHYR1_011123</name>
</gene>
<accession>A0A3M7R9R2</accession>
<name>A0A3M7R9R2_BRAPC</name>
<protein>
    <submittedName>
        <fullName evidence="1">Uncharacterized protein</fullName>
    </submittedName>
</protein>
<evidence type="ECO:0000313" key="2">
    <source>
        <dbReference type="Proteomes" id="UP000276133"/>
    </source>
</evidence>
<organism evidence="1 2">
    <name type="scientific">Brachionus plicatilis</name>
    <name type="common">Marine rotifer</name>
    <name type="synonym">Brachionus muelleri</name>
    <dbReference type="NCBI Taxonomy" id="10195"/>
    <lineage>
        <taxon>Eukaryota</taxon>
        <taxon>Metazoa</taxon>
        <taxon>Spiralia</taxon>
        <taxon>Gnathifera</taxon>
        <taxon>Rotifera</taxon>
        <taxon>Eurotatoria</taxon>
        <taxon>Monogononta</taxon>
        <taxon>Pseudotrocha</taxon>
        <taxon>Ploima</taxon>
        <taxon>Brachionidae</taxon>
        <taxon>Brachionus</taxon>
    </lineage>
</organism>
<comment type="caution">
    <text evidence="1">The sequence shown here is derived from an EMBL/GenBank/DDBJ whole genome shotgun (WGS) entry which is preliminary data.</text>
</comment>